<dbReference type="AlphaFoldDB" id="A0A7X1B5P7"/>
<sequence length="216" mass="24995">MRLAPHSRLLFIGDSITDSGRERKSHASPWEDPGGLGFGYVEFVNAMLQSRWPERKIRVLNRGLGGNTIRDLAGRWKRDVLDLRPDWLSIKIGINDVWRQFDSPRSPHVHVLPEEFQATYRQLLEATRDRLKGLIIISPYHIESDRHDPMRRRMDEYRKMTQTIASEFDAIYVDSQLEMDRLMEHIAPQLIAEDKIHPNSIGHMALAQAVCCALES</sequence>
<keyword evidence="3" id="KW-1185">Reference proteome</keyword>
<dbReference type="GO" id="GO:0004622">
    <property type="term" value="F:phosphatidylcholine lysophospholipase activity"/>
    <property type="evidence" value="ECO:0007669"/>
    <property type="project" value="TreeGrafter"/>
</dbReference>
<dbReference type="InterPro" id="IPR036514">
    <property type="entry name" value="SGNH_hydro_sf"/>
</dbReference>
<dbReference type="InterPro" id="IPR051532">
    <property type="entry name" value="Ester_Hydrolysis_Enzymes"/>
</dbReference>
<dbReference type="SUPFAM" id="SSF52266">
    <property type="entry name" value="SGNH hydrolase"/>
    <property type="match status" value="1"/>
</dbReference>
<evidence type="ECO:0000313" key="2">
    <source>
        <dbReference type="EMBL" id="MBC2606136.1"/>
    </source>
</evidence>
<dbReference type="EMBL" id="JACHVC010000008">
    <property type="protein sequence ID" value="MBC2606136.1"/>
    <property type="molecule type" value="Genomic_DNA"/>
</dbReference>
<reference evidence="2 3" key="1">
    <citation type="submission" date="2020-07" db="EMBL/GenBank/DDBJ databases">
        <authorList>
            <person name="Feng X."/>
        </authorList>
    </citation>
    <scope>NUCLEOTIDE SEQUENCE [LARGE SCALE GENOMIC DNA]</scope>
    <source>
        <strain evidence="2 3">JCM23202</strain>
    </source>
</reference>
<gene>
    <name evidence="2" type="ORF">H5P27_08765</name>
</gene>
<name>A0A7X1B5P7_9BACT</name>
<proteinExistence type="predicted"/>
<feature type="domain" description="SGNH hydrolase-type esterase" evidence="1">
    <location>
        <begin position="11"/>
        <end position="203"/>
    </location>
</feature>
<comment type="caution">
    <text evidence="2">The sequence shown here is derived from an EMBL/GenBank/DDBJ whole genome shotgun (WGS) entry which is preliminary data.</text>
</comment>
<dbReference type="PANTHER" id="PTHR30383">
    <property type="entry name" value="THIOESTERASE 1/PROTEASE 1/LYSOPHOSPHOLIPASE L1"/>
    <property type="match status" value="1"/>
</dbReference>
<protein>
    <submittedName>
        <fullName evidence="2">SGNH/GDSL hydrolase family protein</fullName>
    </submittedName>
</protein>
<evidence type="ECO:0000259" key="1">
    <source>
        <dbReference type="Pfam" id="PF13472"/>
    </source>
</evidence>
<evidence type="ECO:0000313" key="3">
    <source>
        <dbReference type="Proteomes" id="UP000526501"/>
    </source>
</evidence>
<accession>A0A7X1B5P7</accession>
<dbReference type="RefSeq" id="WP_185660028.1">
    <property type="nucleotide sequence ID" value="NZ_CAWPOO010000008.1"/>
</dbReference>
<dbReference type="CDD" id="cd01834">
    <property type="entry name" value="SGNH_hydrolase_like_2"/>
    <property type="match status" value="1"/>
</dbReference>
<dbReference type="Proteomes" id="UP000526501">
    <property type="component" value="Unassembled WGS sequence"/>
</dbReference>
<organism evidence="2 3">
    <name type="scientific">Pelagicoccus albus</name>
    <dbReference type="NCBI Taxonomy" id="415222"/>
    <lineage>
        <taxon>Bacteria</taxon>
        <taxon>Pseudomonadati</taxon>
        <taxon>Verrucomicrobiota</taxon>
        <taxon>Opitutia</taxon>
        <taxon>Puniceicoccales</taxon>
        <taxon>Pelagicoccaceae</taxon>
        <taxon>Pelagicoccus</taxon>
    </lineage>
</organism>
<dbReference type="Gene3D" id="3.40.50.1110">
    <property type="entry name" value="SGNH hydrolase"/>
    <property type="match status" value="1"/>
</dbReference>
<keyword evidence="2" id="KW-0378">Hydrolase</keyword>
<dbReference type="PANTHER" id="PTHR30383:SF5">
    <property type="entry name" value="SGNH HYDROLASE-TYPE ESTERASE DOMAIN-CONTAINING PROTEIN"/>
    <property type="match status" value="1"/>
</dbReference>
<dbReference type="InterPro" id="IPR013830">
    <property type="entry name" value="SGNH_hydro"/>
</dbReference>
<dbReference type="Pfam" id="PF13472">
    <property type="entry name" value="Lipase_GDSL_2"/>
    <property type="match status" value="1"/>
</dbReference>